<feature type="signal peptide" evidence="1">
    <location>
        <begin position="1"/>
        <end position="24"/>
    </location>
</feature>
<dbReference type="InterPro" id="IPR007921">
    <property type="entry name" value="CHAP_dom"/>
</dbReference>
<organism evidence="3 4">
    <name type="scientific">Sphaerisporangium dianthi</name>
    <dbReference type="NCBI Taxonomy" id="1436120"/>
    <lineage>
        <taxon>Bacteria</taxon>
        <taxon>Bacillati</taxon>
        <taxon>Actinomycetota</taxon>
        <taxon>Actinomycetes</taxon>
        <taxon>Streptosporangiales</taxon>
        <taxon>Streptosporangiaceae</taxon>
        <taxon>Sphaerisporangium</taxon>
    </lineage>
</organism>
<accession>A0ABV9CHY3</accession>
<evidence type="ECO:0000259" key="2">
    <source>
        <dbReference type="Pfam" id="PF05257"/>
    </source>
</evidence>
<dbReference type="InterPro" id="IPR038765">
    <property type="entry name" value="Papain-like_cys_pep_sf"/>
</dbReference>
<evidence type="ECO:0000313" key="3">
    <source>
        <dbReference type="EMBL" id="MFC4532546.1"/>
    </source>
</evidence>
<sequence>MTLRRFITGIGIVGLMSTGLVAIAGSPAAAVSRATIVSVAQAELANSSRNYASGSNGDGVCNFYTGVFRTWKSASGCPSSDGVQWRASDWCADFAKYVWKNAGVPYADISEGSGGVLTGWASSFKNYGTQYGTWHTRSSGYQPVAGDAVVFDWEGDGVINHVGIVTSNDGSSVYTIEGNSGSPSRTRAKSYALGSSSIVGYSAPVDGSSPPPPPPPPSKYWVDTFAAAAGYSTPGGTRTGTLNKGTNYVFCKVWGPIVQVGSDYNHWWLRTDLDSGSPWQNQYVSAYYLKHWGNDEAKDNGGVVIRDC</sequence>
<comment type="caution">
    <text evidence="3">The sequence shown here is derived from an EMBL/GenBank/DDBJ whole genome shotgun (WGS) entry which is preliminary data.</text>
</comment>
<feature type="chain" id="PRO_5047500249" evidence="1">
    <location>
        <begin position="25"/>
        <end position="308"/>
    </location>
</feature>
<evidence type="ECO:0000256" key="1">
    <source>
        <dbReference type="SAM" id="SignalP"/>
    </source>
</evidence>
<dbReference type="EMBL" id="JBHSFP010000010">
    <property type="protein sequence ID" value="MFC4532546.1"/>
    <property type="molecule type" value="Genomic_DNA"/>
</dbReference>
<protein>
    <submittedName>
        <fullName evidence="3">CHAP domain-containing protein</fullName>
    </submittedName>
</protein>
<gene>
    <name evidence="3" type="ORF">ACFO60_17365</name>
</gene>
<keyword evidence="4" id="KW-1185">Reference proteome</keyword>
<dbReference type="RefSeq" id="WP_380841377.1">
    <property type="nucleotide sequence ID" value="NZ_JBHSFP010000010.1"/>
</dbReference>
<dbReference type="SUPFAM" id="SSF54001">
    <property type="entry name" value="Cysteine proteinases"/>
    <property type="match status" value="1"/>
</dbReference>
<keyword evidence="1" id="KW-0732">Signal</keyword>
<name>A0ABV9CHY3_9ACTN</name>
<dbReference type="Proteomes" id="UP001596004">
    <property type="component" value="Unassembled WGS sequence"/>
</dbReference>
<proteinExistence type="predicted"/>
<dbReference type="Pfam" id="PF05257">
    <property type="entry name" value="CHAP"/>
    <property type="match status" value="1"/>
</dbReference>
<dbReference type="Gene3D" id="3.90.1720.10">
    <property type="entry name" value="endopeptidase domain like (from Nostoc punctiforme)"/>
    <property type="match status" value="1"/>
</dbReference>
<reference evidence="4" key="1">
    <citation type="journal article" date="2019" name="Int. J. Syst. Evol. Microbiol.">
        <title>The Global Catalogue of Microorganisms (GCM) 10K type strain sequencing project: providing services to taxonomists for standard genome sequencing and annotation.</title>
        <authorList>
            <consortium name="The Broad Institute Genomics Platform"/>
            <consortium name="The Broad Institute Genome Sequencing Center for Infectious Disease"/>
            <person name="Wu L."/>
            <person name="Ma J."/>
        </authorList>
    </citation>
    <scope>NUCLEOTIDE SEQUENCE [LARGE SCALE GENOMIC DNA]</scope>
    <source>
        <strain evidence="4">CGMCC 4.7132</strain>
    </source>
</reference>
<feature type="domain" description="Peptidase C51" evidence="2">
    <location>
        <begin position="87"/>
        <end position="179"/>
    </location>
</feature>
<evidence type="ECO:0000313" key="4">
    <source>
        <dbReference type="Proteomes" id="UP001596004"/>
    </source>
</evidence>